<evidence type="ECO:0000259" key="1">
    <source>
        <dbReference type="PROSITE" id="PS50097"/>
    </source>
</evidence>
<name>A0A8H5LQ01_9AGAR</name>
<reference evidence="2 3" key="1">
    <citation type="journal article" date="2020" name="ISME J.">
        <title>Uncovering the hidden diversity of litter-decomposition mechanisms in mushroom-forming fungi.</title>
        <authorList>
            <person name="Floudas D."/>
            <person name="Bentzer J."/>
            <person name="Ahren D."/>
            <person name="Johansson T."/>
            <person name="Persson P."/>
            <person name="Tunlid A."/>
        </authorList>
    </citation>
    <scope>NUCLEOTIDE SEQUENCE [LARGE SCALE GENOMIC DNA]</scope>
    <source>
        <strain evidence="2 3">CBS 291.85</strain>
    </source>
</reference>
<protein>
    <recommendedName>
        <fullName evidence="1">BTB domain-containing protein</fullName>
    </recommendedName>
</protein>
<comment type="caution">
    <text evidence="2">The sequence shown here is derived from an EMBL/GenBank/DDBJ whole genome shotgun (WGS) entry which is preliminary data.</text>
</comment>
<keyword evidence="3" id="KW-1185">Reference proteome</keyword>
<dbReference type="SUPFAM" id="SSF54695">
    <property type="entry name" value="POZ domain"/>
    <property type="match status" value="1"/>
</dbReference>
<proteinExistence type="predicted"/>
<accession>A0A8H5LQ01</accession>
<dbReference type="OrthoDB" id="3893071at2759"/>
<organism evidence="2 3">
    <name type="scientific">Tetrapyrgos nigripes</name>
    <dbReference type="NCBI Taxonomy" id="182062"/>
    <lineage>
        <taxon>Eukaryota</taxon>
        <taxon>Fungi</taxon>
        <taxon>Dikarya</taxon>
        <taxon>Basidiomycota</taxon>
        <taxon>Agaricomycotina</taxon>
        <taxon>Agaricomycetes</taxon>
        <taxon>Agaricomycetidae</taxon>
        <taxon>Agaricales</taxon>
        <taxon>Marasmiineae</taxon>
        <taxon>Marasmiaceae</taxon>
        <taxon>Tetrapyrgos</taxon>
    </lineage>
</organism>
<sequence length="336" mass="38172">MDVTRTDLIRPPDAFSLESSANEVREQTFTRSTELWFDDGTLIIEANGVYFRVYKGILSANSPVFEDMLSIPQPVEDDTVVYEGCPVVKLYDSSTDMMHFLKALHFSSYYDATKLTPFAVVSAVLRLSTKYQVDFLRQRAFKQLSAIYPTTLSEWDKRESVSAAIETFEARPFAVFLLARETNTLTLLPTALYLCADSQEIDYILDGLNSFDGAHIELEWPDKRACLRARESLALDLRSRVFAFLTGQLPLPGCRNTTVCNNMRLRWLQSVESSLGSGIFSVQFPWGQFRSGVCEYCYAASQAHYKSERTKLWDELPGKFGLPSWDNLKRTVSDLV</sequence>
<dbReference type="InterPro" id="IPR011333">
    <property type="entry name" value="SKP1/BTB/POZ_sf"/>
</dbReference>
<dbReference type="PROSITE" id="PS50097">
    <property type="entry name" value="BTB"/>
    <property type="match status" value="1"/>
</dbReference>
<dbReference type="Gene3D" id="3.30.710.10">
    <property type="entry name" value="Potassium Channel Kv1.1, Chain A"/>
    <property type="match status" value="1"/>
</dbReference>
<dbReference type="EMBL" id="JAACJM010000028">
    <property type="protein sequence ID" value="KAF5365214.1"/>
    <property type="molecule type" value="Genomic_DNA"/>
</dbReference>
<dbReference type="CDD" id="cd18186">
    <property type="entry name" value="BTB_POZ_ZBTB_KLHL-like"/>
    <property type="match status" value="1"/>
</dbReference>
<gene>
    <name evidence="2" type="ORF">D9758_005446</name>
</gene>
<dbReference type="Proteomes" id="UP000559256">
    <property type="component" value="Unassembled WGS sequence"/>
</dbReference>
<evidence type="ECO:0000313" key="3">
    <source>
        <dbReference type="Proteomes" id="UP000559256"/>
    </source>
</evidence>
<dbReference type="InterPro" id="IPR000210">
    <property type="entry name" value="BTB/POZ_dom"/>
</dbReference>
<dbReference type="AlphaFoldDB" id="A0A8H5LQ01"/>
<evidence type="ECO:0000313" key="2">
    <source>
        <dbReference type="EMBL" id="KAF5365214.1"/>
    </source>
</evidence>
<dbReference type="Pfam" id="PF00651">
    <property type="entry name" value="BTB"/>
    <property type="match status" value="1"/>
</dbReference>
<feature type="domain" description="BTB" evidence="1">
    <location>
        <begin position="38"/>
        <end position="106"/>
    </location>
</feature>